<name>Q3IUU7_CERS4</name>
<keyword evidence="2" id="KW-1185">Reference proteome</keyword>
<dbReference type="AlphaFoldDB" id="Q3IUU7"/>
<keyword evidence="1" id="KW-0614">Plasmid</keyword>
<dbReference type="PATRIC" id="fig|272943.9.peg.283"/>
<accession>Q3IUU7</accession>
<dbReference type="GO" id="GO:0000428">
    <property type="term" value="C:DNA-directed RNA polymerase complex"/>
    <property type="evidence" value="ECO:0007669"/>
    <property type="project" value="UniProtKB-KW"/>
</dbReference>
<protein>
    <submittedName>
        <fullName evidence="1">DNA-directed RNA polymerase specialized sigma subunit, sigma24</fullName>
    </submittedName>
</protein>
<proteinExistence type="predicted"/>
<dbReference type="OrthoDB" id="7553153at2"/>
<keyword evidence="1" id="KW-0804">Transcription</keyword>
<organism evidence="1 2">
    <name type="scientific">Cereibacter sphaeroides (strain ATCC 17023 / DSM 158 / JCM 6121 / CCUG 31486 / LMG 2827 / NBRC 12203 / NCIMB 8253 / ATH 2.4.1.)</name>
    <name type="common">Rhodobacter sphaeroides</name>
    <dbReference type="NCBI Taxonomy" id="272943"/>
    <lineage>
        <taxon>Bacteria</taxon>
        <taxon>Pseudomonadati</taxon>
        <taxon>Pseudomonadota</taxon>
        <taxon>Alphaproteobacteria</taxon>
        <taxon>Rhodobacterales</taxon>
        <taxon>Paracoccaceae</taxon>
        <taxon>Cereibacter</taxon>
    </lineage>
</organism>
<evidence type="ECO:0000313" key="2">
    <source>
        <dbReference type="Proteomes" id="UP000002703"/>
    </source>
</evidence>
<dbReference type="Proteomes" id="UP000002703">
    <property type="component" value="Plasmid D"/>
</dbReference>
<dbReference type="EMBL" id="CP000147">
    <property type="protein sequence ID" value="ABA81687.2"/>
    <property type="molecule type" value="Genomic_DNA"/>
</dbReference>
<dbReference type="KEGG" id="rsp:RSP_4245"/>
<keyword evidence="1" id="KW-0240">DNA-directed RNA polymerase</keyword>
<dbReference type="EnsemblBacteria" id="ABA81687">
    <property type="protein sequence ID" value="ABA81687"/>
    <property type="gene ID" value="RSP_4245"/>
</dbReference>
<sequence>MSRWGVSLGQKTTIRTREEIEAAICGFTVADYARLESAARYFGRGSSVDTGDLVQEALVRALDDRRSCPADVPIMRFLIGVIRSLASGEREKDALRHPADASEAVGEDGDVLEIQDLGPDAEAILIRDEEDARIRAAFFTLFDDDPVAQDILVGIMEGLTAEELRELTGLDVTAYNTKRRLMRRRIDKKFPAGWKS</sequence>
<reference evidence="2" key="1">
    <citation type="submission" date="2005-09" db="EMBL/GenBank/DDBJ databases">
        <title>Complete sequence of plasmid D of Rhodobacter sphaeroides 2.4.1.</title>
        <authorList>
            <person name="Copeland A."/>
            <person name="Lucas S."/>
            <person name="Lapidus A."/>
            <person name="Barry K."/>
            <person name="Detter J.C."/>
            <person name="Glavina T."/>
            <person name="Hammon N."/>
            <person name="Israni S."/>
            <person name="Pitluck S."/>
            <person name="Richardson P."/>
            <person name="Mackenzie C."/>
            <person name="Choudhary M."/>
            <person name="Larimer F."/>
            <person name="Hauser L.J."/>
            <person name="Land M."/>
            <person name="Donohue T.J."/>
            <person name="Kaplan S."/>
        </authorList>
    </citation>
    <scope>NUCLEOTIDE SEQUENCE [LARGE SCALE GENOMIC DNA]</scope>
    <source>
        <strain evidence="2">ATCC 17023 / DSM 158 / JCM 6121 / CCUG 31486 / LMG 2827 / NBRC 12203 / NCIMB 8253 / ATH 2.4.1.</strain>
        <plasmid evidence="2">pRS241d</plasmid>
    </source>
</reference>
<evidence type="ECO:0000313" key="1">
    <source>
        <dbReference type="EMBL" id="ABA81687.2"/>
    </source>
</evidence>
<geneLocation type="plasmid" evidence="2">
    <name>pRS241d</name>
</geneLocation>
<gene>
    <name evidence="1" type="ORF">RSP_4245</name>
</gene>